<dbReference type="InterPro" id="IPR006635">
    <property type="entry name" value="NEAT_dom"/>
</dbReference>
<keyword evidence="4" id="KW-0732">Signal</keyword>
<accession>A0A5S9MJG0</accession>
<evidence type="ECO:0000256" key="3">
    <source>
        <dbReference type="ARBA" id="ARBA00022525"/>
    </source>
</evidence>
<dbReference type="SMART" id="SM00725">
    <property type="entry name" value="NEAT"/>
    <property type="match status" value="1"/>
</dbReference>
<dbReference type="InterPro" id="IPR037250">
    <property type="entry name" value="NEAT_dom_sf"/>
</dbReference>
<dbReference type="Proteomes" id="UP000464658">
    <property type="component" value="Chromosome"/>
</dbReference>
<evidence type="ECO:0000256" key="4">
    <source>
        <dbReference type="ARBA" id="ARBA00022729"/>
    </source>
</evidence>
<dbReference type="SUPFAM" id="SSF158911">
    <property type="entry name" value="NEAT domain-like"/>
    <property type="match status" value="1"/>
</dbReference>
<feature type="region of interest" description="Disordered" evidence="6">
    <location>
        <begin position="141"/>
        <end position="193"/>
    </location>
</feature>
<evidence type="ECO:0000256" key="2">
    <source>
        <dbReference type="ARBA" id="ARBA00022512"/>
    </source>
</evidence>
<dbReference type="Gene3D" id="2.60.40.1850">
    <property type="match status" value="1"/>
</dbReference>
<sequence>MLTAFQIPQGTAQAASFVDGEYIVGFTVLKNGSTEASMMDTYTEKPAKLIVENGKKTAYVTLKQSKEITDFKVEQNGALVTTETVSEDETANTRVIKFNVDDLSAKLNGWVKIYWDLGGFIYDEAYDVQLAFDQSSLTLVTPAKPDDNETKPDDQNGTKPDDNETKPDDQNGAKPDDNETKSRMIKTVQSQTINRQNQVITMAQNQMIPRKIN</sequence>
<keyword evidence="2" id="KW-0134">Cell wall</keyword>
<proteinExistence type="predicted"/>
<dbReference type="CDD" id="cd06920">
    <property type="entry name" value="NEAT"/>
    <property type="match status" value="1"/>
</dbReference>
<dbReference type="PANTHER" id="PTHR37824:SF1">
    <property type="entry name" value="IRON-REGULATED SURFACE DETERMINANT PROTEIN C"/>
    <property type="match status" value="1"/>
</dbReference>
<organism evidence="8 9">
    <name type="scientific">Bacillus safensis</name>
    <dbReference type="NCBI Taxonomy" id="561879"/>
    <lineage>
        <taxon>Bacteria</taxon>
        <taxon>Bacillati</taxon>
        <taxon>Bacillota</taxon>
        <taxon>Bacilli</taxon>
        <taxon>Bacillales</taxon>
        <taxon>Bacillaceae</taxon>
        <taxon>Bacillus</taxon>
    </lineage>
</organism>
<evidence type="ECO:0000256" key="5">
    <source>
        <dbReference type="ARBA" id="ARBA00023088"/>
    </source>
</evidence>
<keyword evidence="3" id="KW-0964">Secreted</keyword>
<evidence type="ECO:0000256" key="1">
    <source>
        <dbReference type="ARBA" id="ARBA00004168"/>
    </source>
</evidence>
<keyword evidence="5" id="KW-0572">Peptidoglycan-anchor</keyword>
<feature type="domain" description="NEAT" evidence="7">
    <location>
        <begin position="17"/>
        <end position="140"/>
    </location>
</feature>
<evidence type="ECO:0000259" key="7">
    <source>
        <dbReference type="PROSITE" id="PS50978"/>
    </source>
</evidence>
<feature type="compositionally biased region" description="Basic and acidic residues" evidence="6">
    <location>
        <begin position="144"/>
        <end position="182"/>
    </location>
</feature>
<protein>
    <recommendedName>
        <fullName evidence="7">NEAT domain-containing protein</fullName>
    </recommendedName>
</protein>
<gene>
    <name evidence="8" type="ORF">BsIDN1_68310</name>
</gene>
<comment type="subcellular location">
    <subcellularLocation>
        <location evidence="1">Secreted</location>
        <location evidence="1">Cell wall</location>
        <topology evidence="1">Peptidoglycan-anchor</topology>
    </subcellularLocation>
</comment>
<evidence type="ECO:0000313" key="9">
    <source>
        <dbReference type="Proteomes" id="UP000464658"/>
    </source>
</evidence>
<dbReference type="Pfam" id="PF05031">
    <property type="entry name" value="NEAT"/>
    <property type="match status" value="1"/>
</dbReference>
<dbReference type="InterPro" id="IPR050436">
    <property type="entry name" value="IsdA"/>
</dbReference>
<dbReference type="PROSITE" id="PS50978">
    <property type="entry name" value="NEAT"/>
    <property type="match status" value="1"/>
</dbReference>
<name>A0A5S9MJG0_BACIA</name>
<evidence type="ECO:0000256" key="6">
    <source>
        <dbReference type="SAM" id="MobiDB-lite"/>
    </source>
</evidence>
<dbReference type="EMBL" id="AP021906">
    <property type="protein sequence ID" value="BBP93213.1"/>
    <property type="molecule type" value="Genomic_DNA"/>
</dbReference>
<dbReference type="AlphaFoldDB" id="A0A5S9MJG0"/>
<evidence type="ECO:0000313" key="8">
    <source>
        <dbReference type="EMBL" id="BBP93213.1"/>
    </source>
</evidence>
<dbReference type="PANTHER" id="PTHR37824">
    <property type="entry name" value="IRON-REGULATED SURFACE DETERMINANT PROTEIN C"/>
    <property type="match status" value="1"/>
</dbReference>
<reference evidence="8 9" key="1">
    <citation type="submission" date="2019-12" db="EMBL/GenBank/DDBJ databases">
        <title>Full genome sequence of a Bacillus safensis strain isolated from commercially available natto in Indonesia.</title>
        <authorList>
            <person name="Yoshida M."/>
            <person name="Uomi M."/>
            <person name="Waturangi D."/>
            <person name="Ekaputri J.J."/>
            <person name="Setiamarga D.H.E."/>
        </authorList>
    </citation>
    <scope>NUCLEOTIDE SEQUENCE [LARGE SCALE GENOMIC DNA]</scope>
    <source>
        <strain evidence="8 9">IDN1</strain>
    </source>
</reference>